<gene>
    <name evidence="1" type="ORF">Lery_2494</name>
</gene>
<dbReference type="InterPro" id="IPR007922">
    <property type="entry name" value="DciA-like"/>
</dbReference>
<reference evidence="1 2" key="1">
    <citation type="submission" date="2015-11" db="EMBL/GenBank/DDBJ databases">
        <title>Genomic analysis of 38 Legionella species identifies large and diverse effector repertoires.</title>
        <authorList>
            <person name="Burstein D."/>
            <person name="Amaro F."/>
            <person name="Zusman T."/>
            <person name="Lifshitz Z."/>
            <person name="Cohen O."/>
            <person name="Gilbert J.A."/>
            <person name="Pupko T."/>
            <person name="Shuman H.A."/>
            <person name="Segal G."/>
        </authorList>
    </citation>
    <scope>NUCLEOTIDE SEQUENCE [LARGE SCALE GENOMIC DNA]</scope>
    <source>
        <strain evidence="1 2">SE-32A-C8</strain>
    </source>
</reference>
<dbReference type="OrthoDB" id="5660016at2"/>
<dbReference type="EMBL" id="LNYA01000034">
    <property type="protein sequence ID" value="KTC94327.1"/>
    <property type="molecule type" value="Genomic_DNA"/>
</dbReference>
<accession>A0A0W0TFG9</accession>
<proteinExistence type="predicted"/>
<comment type="caution">
    <text evidence="1">The sequence shown here is derived from an EMBL/GenBank/DDBJ whole genome shotgun (WGS) entry which is preliminary data.</text>
</comment>
<evidence type="ECO:0000313" key="2">
    <source>
        <dbReference type="Proteomes" id="UP000054773"/>
    </source>
</evidence>
<evidence type="ECO:0000313" key="1">
    <source>
        <dbReference type="EMBL" id="KTC94327.1"/>
    </source>
</evidence>
<dbReference type="Proteomes" id="UP000054773">
    <property type="component" value="Unassembled WGS sequence"/>
</dbReference>
<dbReference type="Pfam" id="PF05258">
    <property type="entry name" value="DciA"/>
    <property type="match status" value="1"/>
</dbReference>
<dbReference type="PATRIC" id="fig|448.7.peg.2619"/>
<dbReference type="STRING" id="448.Lery_2494"/>
<dbReference type="AlphaFoldDB" id="A0A0W0TFG9"/>
<sequence>MRPINQCLNKQLAALCEQSIKLSELNDKLKLFLNPSLHAHCTVGSFNRGCLVLAITDPAFATTLRYELPALRDKLRKEAGLYRLMSIQIKIIEPEKASRLRVNRKSRPMSDKAREAIQQAGETCLYPPLQEALYKLAQEK</sequence>
<evidence type="ECO:0008006" key="3">
    <source>
        <dbReference type="Google" id="ProtNLM"/>
    </source>
</evidence>
<protein>
    <recommendedName>
        <fullName evidence="3">DUF721 domain-containing protein</fullName>
    </recommendedName>
</protein>
<name>A0A0W0TFG9_LEGER</name>
<dbReference type="RefSeq" id="WP_058527588.1">
    <property type="nucleotide sequence ID" value="NZ_CAAAHY010000003.1"/>
</dbReference>
<keyword evidence="2" id="KW-1185">Reference proteome</keyword>
<organism evidence="1 2">
    <name type="scientific">Legionella erythra</name>
    <dbReference type="NCBI Taxonomy" id="448"/>
    <lineage>
        <taxon>Bacteria</taxon>
        <taxon>Pseudomonadati</taxon>
        <taxon>Pseudomonadota</taxon>
        <taxon>Gammaproteobacteria</taxon>
        <taxon>Legionellales</taxon>
        <taxon>Legionellaceae</taxon>
        <taxon>Legionella</taxon>
    </lineage>
</organism>